<dbReference type="PANTHER" id="PTHR31496">
    <property type="entry name" value="TRANSCRIPTION FACTOR KAN2-RELATED"/>
    <property type="match status" value="1"/>
</dbReference>
<keyword evidence="6" id="KW-0539">Nucleus</keyword>
<evidence type="ECO:0000256" key="5">
    <source>
        <dbReference type="ARBA" id="ARBA00023163"/>
    </source>
</evidence>
<dbReference type="Gene3D" id="1.10.10.60">
    <property type="entry name" value="Homeodomain-like"/>
    <property type="match status" value="1"/>
</dbReference>
<evidence type="ECO:0000313" key="10">
    <source>
        <dbReference type="Proteomes" id="UP001345219"/>
    </source>
</evidence>
<evidence type="ECO:0000256" key="4">
    <source>
        <dbReference type="ARBA" id="ARBA00023015"/>
    </source>
</evidence>
<dbReference type="Pfam" id="PF00249">
    <property type="entry name" value="Myb_DNA-binding"/>
    <property type="match status" value="1"/>
</dbReference>
<feature type="compositionally biased region" description="Polar residues" evidence="7">
    <location>
        <begin position="326"/>
        <end position="340"/>
    </location>
</feature>
<dbReference type="InterPro" id="IPR044847">
    <property type="entry name" value="KAN_fam"/>
</dbReference>
<dbReference type="Proteomes" id="UP001345219">
    <property type="component" value="Chromosome 9"/>
</dbReference>
<dbReference type="GO" id="GO:0000976">
    <property type="term" value="F:transcription cis-regulatory region binding"/>
    <property type="evidence" value="ECO:0007669"/>
    <property type="project" value="InterPro"/>
</dbReference>
<protein>
    <recommendedName>
        <fullName evidence="8">Myb-like domain-containing protein</fullName>
    </recommendedName>
</protein>
<evidence type="ECO:0000256" key="3">
    <source>
        <dbReference type="ARBA" id="ARBA00022782"/>
    </source>
</evidence>
<dbReference type="GO" id="GO:0006355">
    <property type="term" value="P:regulation of DNA-templated transcription"/>
    <property type="evidence" value="ECO:0007669"/>
    <property type="project" value="InterPro"/>
</dbReference>
<dbReference type="AlphaFoldDB" id="A0AAN7JBH4"/>
<evidence type="ECO:0000256" key="1">
    <source>
        <dbReference type="ARBA" id="ARBA00004123"/>
    </source>
</evidence>
<comment type="subcellular location">
    <subcellularLocation>
        <location evidence="1">Nucleus</location>
    </subcellularLocation>
</comment>
<dbReference type="SUPFAM" id="SSF46689">
    <property type="entry name" value="Homeodomain-like"/>
    <property type="match status" value="1"/>
</dbReference>
<reference evidence="9 10" key="1">
    <citation type="journal article" date="2023" name="Hortic Res">
        <title>Pangenome of water caltrop reveals structural variations and asymmetric subgenome divergence after allopolyploidization.</title>
        <authorList>
            <person name="Zhang X."/>
            <person name="Chen Y."/>
            <person name="Wang L."/>
            <person name="Yuan Y."/>
            <person name="Fang M."/>
            <person name="Shi L."/>
            <person name="Lu R."/>
            <person name="Comes H.P."/>
            <person name="Ma Y."/>
            <person name="Chen Y."/>
            <person name="Huang G."/>
            <person name="Zhou Y."/>
            <person name="Zheng Z."/>
            <person name="Qiu Y."/>
        </authorList>
    </citation>
    <scope>NUCLEOTIDE SEQUENCE [LARGE SCALE GENOMIC DNA]</scope>
    <source>
        <tissue evidence="9">Roots</tissue>
    </source>
</reference>
<evidence type="ECO:0000313" key="9">
    <source>
        <dbReference type="EMBL" id="KAK4745146.1"/>
    </source>
</evidence>
<keyword evidence="10" id="KW-1185">Reference proteome</keyword>
<evidence type="ECO:0000256" key="7">
    <source>
        <dbReference type="SAM" id="MobiDB-lite"/>
    </source>
</evidence>
<sequence length="400" mass="43171">MPLEGGVFMKKLPSNHPHAPDLSLNISLPAPSSSILDGDPPRSSTNSDTYTGLSLTPTVDGGTGLMTINSNNPCGRSSSGVIMAREVEPRQPQDHHLRHTHLHLNNGIPMADSSVGLRPIKGIPVYHNRLLPSFYQTPPLHLSSANSPSASSPCFGGGGSDPLSILNSGKAIGTNSQGYPAKLYGGLGLPHHHQYTSLSDNGTMMRSRFMARIPTKRSTRAPRMRWTSTLHARFVHAVERLGGHERATPKSVLELMGEKDLTLAHVKSHLQMYRTVKTTERPAASSGQSEGEDDLSPVGMTADRGPRGFSDVRGFLDCSVGLGQQEPEQPSSINTFWSNNTSSIEGWQDATSGIRQQKNPSKGLDATTITKSYYGSKGHCSNPSLEFTLGRPDWQGREHG</sequence>
<comment type="caution">
    <text evidence="9">The sequence shown here is derived from an EMBL/GenBank/DDBJ whole genome shotgun (WGS) entry which is preliminary data.</text>
</comment>
<dbReference type="InterPro" id="IPR006447">
    <property type="entry name" value="Myb_dom_plants"/>
</dbReference>
<feature type="compositionally biased region" description="Polar residues" evidence="7">
    <location>
        <begin position="42"/>
        <end position="57"/>
    </location>
</feature>
<dbReference type="PANTHER" id="PTHR31496:SF3">
    <property type="entry name" value="TRANSCRIPTION REPRESSOR KAN1"/>
    <property type="match status" value="1"/>
</dbReference>
<proteinExistence type="predicted"/>
<dbReference type="GO" id="GO:0005634">
    <property type="term" value="C:nucleus"/>
    <property type="evidence" value="ECO:0007669"/>
    <property type="project" value="UniProtKB-SubCell"/>
</dbReference>
<evidence type="ECO:0000256" key="6">
    <source>
        <dbReference type="ARBA" id="ARBA00023242"/>
    </source>
</evidence>
<keyword evidence="3" id="KW-0221">Differentiation</keyword>
<keyword evidence="2" id="KW-0217">Developmental protein</keyword>
<name>A0AAN7JBH4_9MYRT</name>
<feature type="region of interest" description="Disordered" evidence="7">
    <location>
        <begin position="12"/>
        <end position="62"/>
    </location>
</feature>
<feature type="domain" description="Myb-like" evidence="8">
    <location>
        <begin position="223"/>
        <end position="274"/>
    </location>
</feature>
<organism evidence="9 10">
    <name type="scientific">Trapa incisa</name>
    <dbReference type="NCBI Taxonomy" id="236973"/>
    <lineage>
        <taxon>Eukaryota</taxon>
        <taxon>Viridiplantae</taxon>
        <taxon>Streptophyta</taxon>
        <taxon>Embryophyta</taxon>
        <taxon>Tracheophyta</taxon>
        <taxon>Spermatophyta</taxon>
        <taxon>Magnoliopsida</taxon>
        <taxon>eudicotyledons</taxon>
        <taxon>Gunneridae</taxon>
        <taxon>Pentapetalae</taxon>
        <taxon>rosids</taxon>
        <taxon>malvids</taxon>
        <taxon>Myrtales</taxon>
        <taxon>Lythraceae</taxon>
        <taxon>Trapa</taxon>
    </lineage>
</organism>
<gene>
    <name evidence="9" type="ORF">SAY87_011458</name>
</gene>
<keyword evidence="5" id="KW-0804">Transcription</keyword>
<dbReference type="InterPro" id="IPR001005">
    <property type="entry name" value="SANT/Myb"/>
</dbReference>
<dbReference type="NCBIfam" id="TIGR01557">
    <property type="entry name" value="myb_SHAQKYF"/>
    <property type="match status" value="1"/>
</dbReference>
<evidence type="ECO:0000256" key="2">
    <source>
        <dbReference type="ARBA" id="ARBA00022473"/>
    </source>
</evidence>
<dbReference type="EMBL" id="JAXIOK010000022">
    <property type="protein sequence ID" value="KAK4745146.1"/>
    <property type="molecule type" value="Genomic_DNA"/>
</dbReference>
<feature type="region of interest" description="Disordered" evidence="7">
    <location>
        <begin position="321"/>
        <end position="340"/>
    </location>
</feature>
<accession>A0AAN7JBH4</accession>
<dbReference type="FunFam" id="1.10.10.60:FF:000002">
    <property type="entry name" value="Myb family transcription factor"/>
    <property type="match status" value="1"/>
</dbReference>
<dbReference type="InterPro" id="IPR009057">
    <property type="entry name" value="Homeodomain-like_sf"/>
</dbReference>
<feature type="region of interest" description="Disordered" evidence="7">
    <location>
        <begin position="279"/>
        <end position="307"/>
    </location>
</feature>
<feature type="compositionally biased region" description="Polar residues" evidence="7">
    <location>
        <begin position="24"/>
        <end position="35"/>
    </location>
</feature>
<dbReference type="GO" id="GO:0010158">
    <property type="term" value="P:abaxial cell fate specification"/>
    <property type="evidence" value="ECO:0007669"/>
    <property type="project" value="InterPro"/>
</dbReference>
<evidence type="ECO:0000259" key="8">
    <source>
        <dbReference type="Pfam" id="PF00249"/>
    </source>
</evidence>
<keyword evidence="4" id="KW-0805">Transcription regulation</keyword>